<reference evidence="2 3" key="1">
    <citation type="journal article" date="2014" name="Genome Announc.">
        <title>Genome Sequence of the Sulfitobacter sp. Strain 2047-Infecting Lytic Phage {Phi}CB2047-B.</title>
        <authorList>
            <person name="Ankrah N.Y."/>
            <person name="Budinoff C.R."/>
            <person name="Wilson W.H."/>
            <person name="Wilhelm S.W."/>
            <person name="Buchan A."/>
        </authorList>
    </citation>
    <scope>NUCLEOTIDE SEQUENCE [LARGE SCALE GENOMIC DNA]</scope>
    <source>
        <strain evidence="3">phiCB2047-B</strain>
    </source>
</reference>
<evidence type="ECO:0000256" key="1">
    <source>
        <dbReference type="SAM" id="Phobius"/>
    </source>
</evidence>
<dbReference type="RefSeq" id="YP_007675845.1">
    <property type="nucleotide sequence ID" value="NC_020862.2"/>
</dbReference>
<accession>M4PYJ3</accession>
<dbReference type="EMBL" id="HQ317387">
    <property type="protein sequence ID" value="AGH07429.1"/>
    <property type="molecule type" value="Genomic_DNA"/>
</dbReference>
<gene>
    <name evidence="2" type="ORF">SUFG_00062</name>
</gene>
<feature type="transmembrane region" description="Helical" evidence="1">
    <location>
        <begin position="6"/>
        <end position="26"/>
    </location>
</feature>
<dbReference type="GeneID" id="15012445"/>
<organism evidence="2 3">
    <name type="scientific">Sulfitobacter phage phiCB2047-B</name>
    <dbReference type="NCBI Taxonomy" id="754046"/>
    <lineage>
        <taxon>Viruses</taxon>
        <taxon>Duplodnaviria</taxon>
        <taxon>Heunggongvirae</taxon>
        <taxon>Uroviricota</taxon>
        <taxon>Caudoviricetes</taxon>
        <taxon>Schitoviridae</taxon>
        <taxon>Rhodovirinae</taxon>
        <taxon>Raunefjordenvirus</taxon>
        <taxon>Raunefjordenvirus CB2047B</taxon>
    </lineage>
</organism>
<name>M4PYJ3_9CAUD</name>
<keyword evidence="1" id="KW-0472">Membrane</keyword>
<sequence length="62" mass="7047">MSLKAFDAMLLGIILGMILAIAMITIRNHTVEAKCQKRYDVHDCEFIPVTLDVAEKYRSGEY</sequence>
<keyword evidence="1" id="KW-1133">Transmembrane helix</keyword>
<keyword evidence="3" id="KW-1185">Reference proteome</keyword>
<evidence type="ECO:0000313" key="2">
    <source>
        <dbReference type="EMBL" id="AGH07429.1"/>
    </source>
</evidence>
<keyword evidence="1" id="KW-0812">Transmembrane</keyword>
<dbReference type="Proteomes" id="UP000207593">
    <property type="component" value="Segment"/>
</dbReference>
<evidence type="ECO:0000313" key="3">
    <source>
        <dbReference type="Proteomes" id="UP000207593"/>
    </source>
</evidence>
<dbReference type="KEGG" id="vg:15012445"/>
<protein>
    <submittedName>
        <fullName evidence="2">Uncharacterized protein</fullName>
    </submittedName>
</protein>
<proteinExistence type="predicted"/>